<comment type="caution">
    <text evidence="1">The sequence shown here is derived from an EMBL/GenBank/DDBJ whole genome shotgun (WGS) entry which is preliminary data.</text>
</comment>
<proteinExistence type="predicted"/>
<sequence length="394" mass="44606">MTNGSIQSIVPTRSVPQGIELNRFKLPIVIGDDSEYLVELERMLRLFLTDIEQFHNVNEIIYGRTQENVDKILRAINCHYDGDIPTARQLIFEVLEPYKGNPFIISSLDDSPAFRGITRLKWEVQQAQQSNQEMPSELHPMGYQPLSFFKARTGTEGFGKRDFLHIPFDKRGIVSTQRFSIAGVPCMYFGATSYVSWLELGKPADNEFNVSSYKVPGETKVLNLAITQHLINGLAAFNDDWLKDALSLIELFPLIIATSYKVRDNNRSFKSEYIISQLVMQCLPLLDTEGVAYISKRVDDDSFNTPICVNVAVPMKKSNGKYSEFANNIFLTEPVNYAEYKKILRFPASGSRIASFGSAIEQGITCLGKQIPYQHHEFCAFDNYLGSEHHSPTI</sequence>
<gene>
    <name evidence="1" type="ORF">BK724_25095</name>
</gene>
<protein>
    <recommendedName>
        <fullName evidence="3">RES domain-containing protein</fullName>
    </recommendedName>
</protein>
<name>A0A9Q5X307_BACTU</name>
<reference evidence="1 2" key="1">
    <citation type="submission" date="2016-10" db="EMBL/GenBank/DDBJ databases">
        <title>Comparative genomics of Bacillus thuringiensis reveals a path to pathogens against multiple invertebrate hosts.</title>
        <authorList>
            <person name="Zheng J."/>
            <person name="Gao Q."/>
            <person name="Liu H."/>
            <person name="Peng D."/>
            <person name="Ruan L."/>
            <person name="Sun M."/>
        </authorList>
    </citation>
    <scope>NUCLEOTIDE SEQUENCE [LARGE SCALE GENOMIC DNA]</scope>
    <source>
        <strain evidence="1">BGSC 4BB1</strain>
    </source>
</reference>
<organism evidence="1 2">
    <name type="scientific">Bacillus thuringiensis serovar sooncheon</name>
    <dbReference type="NCBI Taxonomy" id="180891"/>
    <lineage>
        <taxon>Bacteria</taxon>
        <taxon>Bacillati</taxon>
        <taxon>Bacillota</taxon>
        <taxon>Bacilli</taxon>
        <taxon>Bacillales</taxon>
        <taxon>Bacillaceae</taxon>
        <taxon>Bacillus</taxon>
        <taxon>Bacillus cereus group</taxon>
    </lineage>
</organism>
<dbReference type="Proteomes" id="UP000194733">
    <property type="component" value="Unassembled WGS sequence"/>
</dbReference>
<evidence type="ECO:0000313" key="1">
    <source>
        <dbReference type="EMBL" id="OTX42645.1"/>
    </source>
</evidence>
<accession>A0A9Q5X307</accession>
<dbReference type="EMBL" id="NFCY01000029">
    <property type="protein sequence ID" value="OTX42645.1"/>
    <property type="molecule type" value="Genomic_DNA"/>
</dbReference>
<evidence type="ECO:0000313" key="2">
    <source>
        <dbReference type="Proteomes" id="UP000194733"/>
    </source>
</evidence>
<dbReference type="RefSeq" id="WP_087957239.1">
    <property type="nucleotide sequence ID" value="NZ_NFCY01000029.1"/>
</dbReference>
<dbReference type="AlphaFoldDB" id="A0A9Q5X307"/>
<evidence type="ECO:0008006" key="3">
    <source>
        <dbReference type="Google" id="ProtNLM"/>
    </source>
</evidence>